<feature type="transmembrane region" description="Helical" evidence="2">
    <location>
        <begin position="241"/>
        <end position="261"/>
    </location>
</feature>
<evidence type="ECO:0000313" key="4">
    <source>
        <dbReference type="EMBL" id="PIL37248.1"/>
    </source>
</evidence>
<dbReference type="STRING" id="1077348.A0A2G8SUJ7"/>
<feature type="transmembrane region" description="Helical" evidence="2">
    <location>
        <begin position="216"/>
        <end position="235"/>
    </location>
</feature>
<organism evidence="4 5">
    <name type="scientific">Ganoderma sinense ZZ0214-1</name>
    <dbReference type="NCBI Taxonomy" id="1077348"/>
    <lineage>
        <taxon>Eukaryota</taxon>
        <taxon>Fungi</taxon>
        <taxon>Dikarya</taxon>
        <taxon>Basidiomycota</taxon>
        <taxon>Agaricomycotina</taxon>
        <taxon>Agaricomycetes</taxon>
        <taxon>Polyporales</taxon>
        <taxon>Polyporaceae</taxon>
        <taxon>Ganoderma</taxon>
    </lineage>
</organism>
<dbReference type="Pfam" id="PF20152">
    <property type="entry name" value="DUF6534"/>
    <property type="match status" value="1"/>
</dbReference>
<gene>
    <name evidence="4" type="ORF">GSI_00941</name>
</gene>
<comment type="caution">
    <text evidence="4">The sequence shown here is derived from an EMBL/GenBank/DDBJ whole genome shotgun (WGS) entry which is preliminary data.</text>
</comment>
<feature type="transmembrane region" description="Helical" evidence="2">
    <location>
        <begin position="28"/>
        <end position="50"/>
    </location>
</feature>
<evidence type="ECO:0000259" key="3">
    <source>
        <dbReference type="Pfam" id="PF20152"/>
    </source>
</evidence>
<dbReference type="Proteomes" id="UP000230002">
    <property type="component" value="Unassembled WGS sequence"/>
</dbReference>
<keyword evidence="2" id="KW-0812">Transmembrane</keyword>
<dbReference type="EMBL" id="AYKW01000001">
    <property type="protein sequence ID" value="PIL37248.1"/>
    <property type="molecule type" value="Genomic_DNA"/>
</dbReference>
<sequence length="365" mass="39419">MSILPLPAPLELFSLSGHGPSPTLDETFGAVLVGTFLSLMLYGVTLHQAFRYHALYPSDRSLLKFASVIMQILPLSNVPYGELPSMHIVTPYANSIAIRDRSLQILPVLTGSVIGISQAFFARRAYVFGKQYRTWVSWAIAFLLGSFAFCIVATIVEILLTNRGFSAFVPDTWIIAVASAMAVCADFILTTVLIIALRQSRSGVAQLCPGSSFSDLLAGLLTSVSMLILFIFVVLRPADLVYTAISLVSTKLYANALLAALNSRQSLRDQTYHADQSSLEIQTLGAQLQGLPRRAFDQPVASGPPELPKRPRGSHGMETMGGRECPWSEGAISPGPEGLYSDSESASTLWEAKSLRDTSSIATAV</sequence>
<reference evidence="4 5" key="1">
    <citation type="journal article" date="2015" name="Sci. Rep.">
        <title>Chromosome-level genome map provides insights into diverse defense mechanisms in the medicinal fungus Ganoderma sinense.</title>
        <authorList>
            <person name="Zhu Y."/>
            <person name="Xu J."/>
            <person name="Sun C."/>
            <person name="Zhou S."/>
            <person name="Xu H."/>
            <person name="Nelson D.R."/>
            <person name="Qian J."/>
            <person name="Song J."/>
            <person name="Luo H."/>
            <person name="Xiang L."/>
            <person name="Li Y."/>
            <person name="Xu Z."/>
            <person name="Ji A."/>
            <person name="Wang L."/>
            <person name="Lu S."/>
            <person name="Hayward A."/>
            <person name="Sun W."/>
            <person name="Li X."/>
            <person name="Schwartz D.C."/>
            <person name="Wang Y."/>
            <person name="Chen S."/>
        </authorList>
    </citation>
    <scope>NUCLEOTIDE SEQUENCE [LARGE SCALE GENOMIC DNA]</scope>
    <source>
        <strain evidence="4 5">ZZ0214-1</strain>
    </source>
</reference>
<evidence type="ECO:0000313" key="5">
    <source>
        <dbReference type="Proteomes" id="UP000230002"/>
    </source>
</evidence>
<keyword evidence="2" id="KW-0472">Membrane</keyword>
<feature type="transmembrane region" description="Helical" evidence="2">
    <location>
        <begin position="134"/>
        <end position="160"/>
    </location>
</feature>
<proteinExistence type="predicted"/>
<dbReference type="PANTHER" id="PTHR40465">
    <property type="entry name" value="CHROMOSOME 1, WHOLE GENOME SHOTGUN SEQUENCE"/>
    <property type="match status" value="1"/>
</dbReference>
<feature type="transmembrane region" description="Helical" evidence="2">
    <location>
        <begin position="172"/>
        <end position="195"/>
    </location>
</feature>
<name>A0A2G8SUJ7_9APHY</name>
<accession>A0A2G8SUJ7</accession>
<dbReference type="OrthoDB" id="3206554at2759"/>
<keyword evidence="5" id="KW-1185">Reference proteome</keyword>
<evidence type="ECO:0000256" key="1">
    <source>
        <dbReference type="SAM" id="MobiDB-lite"/>
    </source>
</evidence>
<dbReference type="AlphaFoldDB" id="A0A2G8SUJ7"/>
<dbReference type="InterPro" id="IPR045339">
    <property type="entry name" value="DUF6534"/>
</dbReference>
<protein>
    <recommendedName>
        <fullName evidence="3">DUF6534 domain-containing protein</fullName>
    </recommendedName>
</protein>
<evidence type="ECO:0000256" key="2">
    <source>
        <dbReference type="SAM" id="Phobius"/>
    </source>
</evidence>
<feature type="region of interest" description="Disordered" evidence="1">
    <location>
        <begin position="297"/>
        <end position="346"/>
    </location>
</feature>
<dbReference type="PANTHER" id="PTHR40465:SF1">
    <property type="entry name" value="DUF6534 DOMAIN-CONTAINING PROTEIN"/>
    <property type="match status" value="1"/>
</dbReference>
<keyword evidence="2" id="KW-1133">Transmembrane helix</keyword>
<feature type="domain" description="DUF6534" evidence="3">
    <location>
        <begin position="182"/>
        <end position="266"/>
    </location>
</feature>